<name>A0ABN0XCY6_9ALTE</name>
<evidence type="ECO:0000256" key="4">
    <source>
        <dbReference type="ARBA" id="ARBA00022741"/>
    </source>
</evidence>
<accession>A0ABN0XCY6</accession>
<dbReference type="SUPFAM" id="SSF53067">
    <property type="entry name" value="Actin-like ATPase domain"/>
    <property type="match status" value="1"/>
</dbReference>
<evidence type="ECO:0000256" key="3">
    <source>
        <dbReference type="ARBA" id="ARBA00022723"/>
    </source>
</evidence>
<dbReference type="InterPro" id="IPR043129">
    <property type="entry name" value="ATPase_NBD"/>
</dbReference>
<protein>
    <recommendedName>
        <fullName evidence="1">N-acetylglucosamine kinase</fullName>
        <ecNumber evidence="1">2.7.1.59</ecNumber>
    </recommendedName>
</protein>
<sequence>MHYGLDIGGTKMELAIFDNDFTCLEKTRCATPTADYPAFIRSVVELVEEADSRYAMRGSVGLGLPGVVTGDGRALSSNVPCLTGQRVGADLTLALSRPVALGNDCRCFALSEASLGAGKDAQRVLGIILGTGLGGGLCIGGELYARDSQLAGEFGHLGLHPKVVQRWALPLLNCGCGLSGCAETYVSGAGLARLYQHFSHQQADTYVWLEHFRQGRPEAIKTFDCFMDALGSVVAGQVLVLDPDIVVLGGGLSAIAEIHQHLARAVAAHLFKNAAIPKIVVAEGGPASGVRGAALLGAKKEATT</sequence>
<evidence type="ECO:0000256" key="2">
    <source>
        <dbReference type="ARBA" id="ARBA00022679"/>
    </source>
</evidence>
<keyword evidence="2" id="KW-0808">Transferase</keyword>
<dbReference type="Pfam" id="PF00480">
    <property type="entry name" value="ROK"/>
    <property type="match status" value="1"/>
</dbReference>
<organism evidence="10 11">
    <name type="scientific">Bowmanella denitrificans</name>
    <dbReference type="NCBI Taxonomy" id="366582"/>
    <lineage>
        <taxon>Bacteria</taxon>
        <taxon>Pseudomonadati</taxon>
        <taxon>Pseudomonadota</taxon>
        <taxon>Gammaproteobacteria</taxon>
        <taxon>Alteromonadales</taxon>
        <taxon>Alteromonadaceae</taxon>
        <taxon>Bowmanella</taxon>
    </lineage>
</organism>
<keyword evidence="5" id="KW-0418">Kinase</keyword>
<evidence type="ECO:0000256" key="5">
    <source>
        <dbReference type="ARBA" id="ARBA00022777"/>
    </source>
</evidence>
<comment type="caution">
    <text evidence="10">The sequence shown here is derived from an EMBL/GenBank/DDBJ whole genome shotgun (WGS) entry which is preliminary data.</text>
</comment>
<dbReference type="PANTHER" id="PTHR18964:SF162">
    <property type="entry name" value="N-ACETYL-D-GLUCOSAMINE KINASE"/>
    <property type="match status" value="1"/>
</dbReference>
<dbReference type="InterPro" id="IPR000600">
    <property type="entry name" value="ROK"/>
</dbReference>
<proteinExistence type="predicted"/>
<reference evidence="10 11" key="1">
    <citation type="journal article" date="2019" name="Int. J. Syst. Evol. Microbiol.">
        <title>The Global Catalogue of Microorganisms (GCM) 10K type strain sequencing project: providing services to taxonomists for standard genome sequencing and annotation.</title>
        <authorList>
            <consortium name="The Broad Institute Genomics Platform"/>
            <consortium name="The Broad Institute Genome Sequencing Center for Infectious Disease"/>
            <person name="Wu L."/>
            <person name="Ma J."/>
        </authorList>
    </citation>
    <scope>NUCLEOTIDE SEQUENCE [LARGE SCALE GENOMIC DNA]</scope>
    <source>
        <strain evidence="10 11">JCM 13378</strain>
    </source>
</reference>
<dbReference type="EMBL" id="BAAAEI010000014">
    <property type="protein sequence ID" value="GAA0361092.1"/>
    <property type="molecule type" value="Genomic_DNA"/>
</dbReference>
<comment type="catalytic activity">
    <reaction evidence="9">
        <text>N-acetyl-D-glucosamine + ATP = N-acetyl-D-glucosamine 6-phosphate + ADP + H(+)</text>
        <dbReference type="Rhea" id="RHEA:17417"/>
        <dbReference type="ChEBI" id="CHEBI:15378"/>
        <dbReference type="ChEBI" id="CHEBI:30616"/>
        <dbReference type="ChEBI" id="CHEBI:57513"/>
        <dbReference type="ChEBI" id="CHEBI:456216"/>
        <dbReference type="ChEBI" id="CHEBI:506227"/>
        <dbReference type="EC" id="2.7.1.59"/>
    </reaction>
</comment>
<dbReference type="PANTHER" id="PTHR18964">
    <property type="entry name" value="ROK (REPRESSOR, ORF, KINASE) FAMILY"/>
    <property type="match status" value="1"/>
</dbReference>
<evidence type="ECO:0000313" key="10">
    <source>
        <dbReference type="EMBL" id="GAA0361092.1"/>
    </source>
</evidence>
<dbReference type="Gene3D" id="3.30.420.40">
    <property type="match status" value="2"/>
</dbReference>
<evidence type="ECO:0000256" key="9">
    <source>
        <dbReference type="ARBA" id="ARBA00049065"/>
    </source>
</evidence>
<keyword evidence="6" id="KW-0862">Zinc</keyword>
<evidence type="ECO:0000256" key="6">
    <source>
        <dbReference type="ARBA" id="ARBA00022833"/>
    </source>
</evidence>
<dbReference type="EC" id="2.7.1.59" evidence="1"/>
<evidence type="ECO:0000313" key="11">
    <source>
        <dbReference type="Proteomes" id="UP001501757"/>
    </source>
</evidence>
<evidence type="ECO:0000256" key="8">
    <source>
        <dbReference type="ARBA" id="ARBA00023277"/>
    </source>
</evidence>
<dbReference type="RefSeq" id="WP_343845536.1">
    <property type="nucleotide sequence ID" value="NZ_BAAAEI010000014.1"/>
</dbReference>
<evidence type="ECO:0000256" key="1">
    <source>
        <dbReference type="ARBA" id="ARBA00012122"/>
    </source>
</evidence>
<keyword evidence="4" id="KW-0547">Nucleotide-binding</keyword>
<gene>
    <name evidence="10" type="ORF">GCM10009092_26760</name>
</gene>
<keyword evidence="11" id="KW-1185">Reference proteome</keyword>
<evidence type="ECO:0000256" key="7">
    <source>
        <dbReference type="ARBA" id="ARBA00022840"/>
    </source>
</evidence>
<keyword evidence="7" id="KW-0067">ATP-binding</keyword>
<dbReference type="Proteomes" id="UP001501757">
    <property type="component" value="Unassembled WGS sequence"/>
</dbReference>
<keyword evidence="3" id="KW-0479">Metal-binding</keyword>
<dbReference type="CDD" id="cd24057">
    <property type="entry name" value="ASKHA_NBD_ROK_NAGK"/>
    <property type="match status" value="1"/>
</dbReference>
<keyword evidence="8" id="KW-0119">Carbohydrate metabolism</keyword>